<dbReference type="PANTHER" id="PTHR48080">
    <property type="entry name" value="D-GALACTONATE DEHYDRATASE-RELATED"/>
    <property type="match status" value="1"/>
</dbReference>
<evidence type="ECO:0000256" key="2">
    <source>
        <dbReference type="ARBA" id="ARBA00023239"/>
    </source>
</evidence>
<keyword evidence="1" id="KW-0479">Metal-binding</keyword>
<dbReference type="NCBIfam" id="NF010624">
    <property type="entry name" value="PRK14017.1"/>
    <property type="match status" value="1"/>
</dbReference>
<gene>
    <name evidence="3" type="ORF">CGS50_006965</name>
</gene>
<dbReference type="Gene3D" id="3.30.390.10">
    <property type="entry name" value="Enolase-like, N-terminal domain"/>
    <property type="match status" value="1"/>
</dbReference>
<dbReference type="PANTHER" id="PTHR48080:SF2">
    <property type="entry name" value="D-GALACTONATE DEHYDRATASE"/>
    <property type="match status" value="1"/>
</dbReference>
<dbReference type="InterPro" id="IPR013341">
    <property type="entry name" value="Mandelate_racemase_N_dom"/>
</dbReference>
<sequence length="384" mass="42827">MKITDLELFYLQPRWLFLKISTDEGICGWGEPIVEGRAHTVAAAVEEYRPVLIGADPCKIEHLVQLMYRGTYYRGGPVFMSAISGIEQALWDIKGKYYHMPIYEMLGGACRDRVRMYGHLKPAAIAGDFPVEEMLKIADQRLAEGFTAVKYSVIPPIRPLDNLEMLHAIVDRFAAVRQRVGSKVDIAVDFHGRVSSSMSIRVLKELEPYYPLFVEEPVLPENTEEMVRVARSTSIPIAAGERLFGRFGFRRLIEQQAVSVVQPDLCHCGGIFEARKIAAMAETYYMQVAPHNPLGPISLAACLQLDACIPNLLAQEHPAMPNRQDLGVGILKKPFVIESDGCIRVPTGDGLGIEVDEQAMAKLVSDGHWDTPHLFFEDGSVADW</sequence>
<dbReference type="Gene3D" id="3.20.20.120">
    <property type="entry name" value="Enolase-like C-terminal domain"/>
    <property type="match status" value="1"/>
</dbReference>
<keyword evidence="2" id="KW-0456">Lyase</keyword>
<dbReference type="GO" id="GO:0046872">
    <property type="term" value="F:metal ion binding"/>
    <property type="evidence" value="ECO:0007669"/>
    <property type="project" value="UniProtKB-KW"/>
</dbReference>
<dbReference type="SMART" id="SM00922">
    <property type="entry name" value="MR_MLE"/>
    <property type="match status" value="1"/>
</dbReference>
<organism evidence="3 4">
    <name type="scientific">Faecalibacterium prausnitzii</name>
    <dbReference type="NCBI Taxonomy" id="853"/>
    <lineage>
        <taxon>Bacteria</taxon>
        <taxon>Bacillati</taxon>
        <taxon>Bacillota</taxon>
        <taxon>Clostridia</taxon>
        <taxon>Eubacteriales</taxon>
        <taxon>Oscillospiraceae</taxon>
        <taxon>Faecalibacterium</taxon>
    </lineage>
</organism>
<dbReference type="Pfam" id="PF02746">
    <property type="entry name" value="MR_MLE_N"/>
    <property type="match status" value="1"/>
</dbReference>
<dbReference type="Pfam" id="PF13378">
    <property type="entry name" value="MR_MLE_C"/>
    <property type="match status" value="1"/>
</dbReference>
<dbReference type="RefSeq" id="WP_097774440.1">
    <property type="nucleotide sequence ID" value="NZ_DAWDEA010000014.1"/>
</dbReference>
<evidence type="ECO:0000313" key="4">
    <source>
        <dbReference type="Proteomes" id="UP000221015"/>
    </source>
</evidence>
<dbReference type="SUPFAM" id="SSF54826">
    <property type="entry name" value="Enolase N-terminal domain-like"/>
    <property type="match status" value="1"/>
</dbReference>
<accession>A0A2J4JPD2</accession>
<reference evidence="3 4" key="1">
    <citation type="journal article" date="2017" name="Front. Microbiol.">
        <title>New Insights into the Diversity of the Genus Faecalibacterium.</title>
        <authorList>
            <person name="Benevides L."/>
            <person name="Burman S."/>
            <person name="Martin R."/>
            <person name="Robert V."/>
            <person name="Thomas M."/>
            <person name="Miquel S."/>
            <person name="Chain F."/>
            <person name="Sokol H."/>
            <person name="Bermudez-Humaran L.G."/>
            <person name="Morrison M."/>
            <person name="Langella P."/>
            <person name="Azevedo V.A."/>
            <person name="Chatel J.M."/>
            <person name="Soares S."/>
        </authorList>
    </citation>
    <scope>NUCLEOTIDE SEQUENCE [LARGE SCALE GENOMIC DNA]</scope>
    <source>
        <strain evidence="3 4">CNCM I 4542</strain>
    </source>
</reference>
<dbReference type="SUPFAM" id="SSF51604">
    <property type="entry name" value="Enolase C-terminal domain-like"/>
    <property type="match status" value="1"/>
</dbReference>
<dbReference type="InterPro" id="IPR029017">
    <property type="entry name" value="Enolase-like_N"/>
</dbReference>
<dbReference type="InterPro" id="IPR029065">
    <property type="entry name" value="Enolase_C-like"/>
</dbReference>
<name>A0A2J4JPD2_9FIRM</name>
<dbReference type="InterPro" id="IPR034593">
    <property type="entry name" value="DgoD-like"/>
</dbReference>
<protein>
    <submittedName>
        <fullName evidence="3">Galactonate dehydratase</fullName>
    </submittedName>
</protein>
<dbReference type="EMBL" id="NMTS02000032">
    <property type="protein sequence ID" value="PLK29704.1"/>
    <property type="molecule type" value="Genomic_DNA"/>
</dbReference>
<dbReference type="InterPro" id="IPR036849">
    <property type="entry name" value="Enolase-like_C_sf"/>
</dbReference>
<dbReference type="SFLD" id="SFLDG00179">
    <property type="entry name" value="mandelate_racemase"/>
    <property type="match status" value="1"/>
</dbReference>
<dbReference type="SFLD" id="SFLDS00001">
    <property type="entry name" value="Enolase"/>
    <property type="match status" value="1"/>
</dbReference>
<evidence type="ECO:0000256" key="1">
    <source>
        <dbReference type="ARBA" id="ARBA00022723"/>
    </source>
</evidence>
<comment type="caution">
    <text evidence="3">The sequence shown here is derived from an EMBL/GenBank/DDBJ whole genome shotgun (WGS) entry which is preliminary data.</text>
</comment>
<dbReference type="Proteomes" id="UP000221015">
    <property type="component" value="Unassembled WGS sequence"/>
</dbReference>
<dbReference type="GO" id="GO:0016829">
    <property type="term" value="F:lyase activity"/>
    <property type="evidence" value="ECO:0007669"/>
    <property type="project" value="UniProtKB-KW"/>
</dbReference>
<dbReference type="AlphaFoldDB" id="A0A2J4JPD2"/>
<proteinExistence type="predicted"/>
<evidence type="ECO:0000313" key="3">
    <source>
        <dbReference type="EMBL" id="PLK29704.1"/>
    </source>
</evidence>
<dbReference type="InterPro" id="IPR013342">
    <property type="entry name" value="Mandelate_racemase_C"/>
</dbReference>